<reference evidence="2" key="1">
    <citation type="journal article" date="2014" name="Front. Microbiol.">
        <title>High frequency of phylogenetically diverse reductive dehalogenase-homologous genes in deep subseafloor sedimentary metagenomes.</title>
        <authorList>
            <person name="Kawai M."/>
            <person name="Futagami T."/>
            <person name="Toyoda A."/>
            <person name="Takaki Y."/>
            <person name="Nishi S."/>
            <person name="Hori S."/>
            <person name="Arai W."/>
            <person name="Tsubouchi T."/>
            <person name="Morono Y."/>
            <person name="Uchiyama I."/>
            <person name="Ito T."/>
            <person name="Fujiyama A."/>
            <person name="Inagaki F."/>
            <person name="Takami H."/>
        </authorList>
    </citation>
    <scope>NUCLEOTIDE SEQUENCE</scope>
    <source>
        <strain evidence="2">Expedition CK06-06</strain>
    </source>
</reference>
<organism evidence="2">
    <name type="scientific">marine sediment metagenome</name>
    <dbReference type="NCBI Taxonomy" id="412755"/>
    <lineage>
        <taxon>unclassified sequences</taxon>
        <taxon>metagenomes</taxon>
        <taxon>ecological metagenomes</taxon>
    </lineage>
</organism>
<feature type="non-terminal residue" evidence="2">
    <location>
        <position position="281"/>
    </location>
</feature>
<dbReference type="InterPro" id="IPR013783">
    <property type="entry name" value="Ig-like_fold"/>
</dbReference>
<feature type="domain" description="PKD" evidence="1">
    <location>
        <begin position="169"/>
        <end position="236"/>
    </location>
</feature>
<dbReference type="EMBL" id="BART01012118">
    <property type="protein sequence ID" value="GAG77136.1"/>
    <property type="molecule type" value="Genomic_DNA"/>
</dbReference>
<proteinExistence type="predicted"/>
<dbReference type="CDD" id="cd00146">
    <property type="entry name" value="PKD"/>
    <property type="match status" value="1"/>
</dbReference>
<dbReference type="AlphaFoldDB" id="X1BYA4"/>
<dbReference type="Gene3D" id="2.60.40.10">
    <property type="entry name" value="Immunoglobulins"/>
    <property type="match status" value="1"/>
</dbReference>
<gene>
    <name evidence="2" type="ORF">S01H4_25461</name>
</gene>
<feature type="non-terminal residue" evidence="2">
    <location>
        <position position="1"/>
    </location>
</feature>
<dbReference type="InterPro" id="IPR000601">
    <property type="entry name" value="PKD_dom"/>
</dbReference>
<evidence type="ECO:0000259" key="1">
    <source>
        <dbReference type="Pfam" id="PF00801"/>
    </source>
</evidence>
<dbReference type="Pfam" id="PF00801">
    <property type="entry name" value="PKD"/>
    <property type="match status" value="1"/>
</dbReference>
<protein>
    <recommendedName>
        <fullName evidence="1">PKD domain-containing protein</fullName>
    </recommendedName>
</protein>
<dbReference type="InterPro" id="IPR035986">
    <property type="entry name" value="PKD_dom_sf"/>
</dbReference>
<sequence>SEYLWIIYIDVDNDNTTGLSFGLLAGMDVSIMFASYKSPGAEPHEETILDGCQKNTIIWDGGSGYTGHTISLIDITDNTIRLFCPKYWDEISDVDVSDRTHIFTSYYSKDEGPCSDNATGYGIFTDPAGDVSYSLIDILQGGIVSEPPSPPSITGTASGKAGEEYEYIFNTVEPNGYDVYYYIEWGDGNTEEWIGPYESGEEIKISHSWNEQKDYTIRVKAKNEYGSESDWATLEVSMPRIKTSILSSFFEFIRRYILPTFPPRIYGTVSNSSGIPISGVK</sequence>
<dbReference type="SUPFAM" id="SSF49299">
    <property type="entry name" value="PKD domain"/>
    <property type="match status" value="1"/>
</dbReference>
<accession>X1BYA4</accession>
<comment type="caution">
    <text evidence="2">The sequence shown here is derived from an EMBL/GenBank/DDBJ whole genome shotgun (WGS) entry which is preliminary data.</text>
</comment>
<name>X1BYA4_9ZZZZ</name>
<evidence type="ECO:0000313" key="2">
    <source>
        <dbReference type="EMBL" id="GAG77136.1"/>
    </source>
</evidence>